<keyword evidence="3" id="KW-1185">Reference proteome</keyword>
<dbReference type="InterPro" id="IPR021866">
    <property type="entry name" value="SpoIIAA-like"/>
</dbReference>
<evidence type="ECO:0000313" key="1">
    <source>
        <dbReference type="EMBL" id="MBY4892676.1"/>
    </source>
</evidence>
<sequence>MTETHLTVNRTGPNSLRVTIAGALDAVSMEAALQAMTLEMEGMAHGDLLLIDKGAEWPTLGAIGVELRHWPQLLAMVQQIDRAAFVSQNQLFRTAATVESALIPGFEIRSFDDETAAAAWLAEGLRVT</sequence>
<accession>A0A975TY75</accession>
<dbReference type="Proteomes" id="UP000693972">
    <property type="component" value="Unassembled WGS sequence"/>
</dbReference>
<name>A0A975TY75_9RHOB</name>
<dbReference type="SUPFAM" id="SSF52091">
    <property type="entry name" value="SpoIIaa-like"/>
    <property type="match status" value="1"/>
</dbReference>
<organism evidence="2">
    <name type="scientific">Gymnodinialimonas phycosphaerae</name>
    <dbReference type="NCBI Taxonomy" id="2841589"/>
    <lineage>
        <taxon>Bacteria</taxon>
        <taxon>Pseudomonadati</taxon>
        <taxon>Pseudomonadota</taxon>
        <taxon>Alphaproteobacteria</taxon>
        <taxon>Rhodobacterales</taxon>
        <taxon>Paracoccaceae</taxon>
        <taxon>Gymnodinialimonas</taxon>
    </lineage>
</organism>
<dbReference type="Pfam" id="PF11964">
    <property type="entry name" value="SpoIIAA-like"/>
    <property type="match status" value="1"/>
</dbReference>
<proteinExistence type="predicted"/>
<dbReference type="AlphaFoldDB" id="A0A975TY75"/>
<evidence type="ECO:0000313" key="2">
    <source>
        <dbReference type="EMBL" id="QXL89411.1"/>
    </source>
</evidence>
<gene>
    <name evidence="1" type="ORF">KUL25_07855</name>
    <name evidence="2" type="ORF">KUL25_07860</name>
</gene>
<dbReference type="RefSeq" id="WP_257892452.1">
    <property type="nucleotide sequence ID" value="NZ_JAIMBW010000001.1"/>
</dbReference>
<dbReference type="EMBL" id="CP078073">
    <property type="protein sequence ID" value="QXL89411.1"/>
    <property type="molecule type" value="Genomic_DNA"/>
</dbReference>
<dbReference type="EMBL" id="JAIMBW010000001">
    <property type="protein sequence ID" value="MBY4892676.1"/>
    <property type="molecule type" value="Genomic_DNA"/>
</dbReference>
<dbReference type="InterPro" id="IPR038396">
    <property type="entry name" value="SpoIIAA-like_sf"/>
</dbReference>
<reference evidence="2 3" key="1">
    <citation type="submission" date="2021-07" db="EMBL/GenBank/DDBJ databases">
        <title>Karlodiniumbacter phycospheric gen. nov., sp. nov., a phycosphere bacterium isolated from karlodinium veneficum.</title>
        <authorList>
            <person name="Peng Y."/>
            <person name="Jiang L."/>
            <person name="Lee J."/>
        </authorList>
    </citation>
    <scope>NUCLEOTIDE SEQUENCE</scope>
    <source>
        <strain evidence="2 3">N5</strain>
    </source>
</reference>
<evidence type="ECO:0000313" key="3">
    <source>
        <dbReference type="Proteomes" id="UP000693972"/>
    </source>
</evidence>
<dbReference type="Gene3D" id="3.40.50.10600">
    <property type="entry name" value="SpoIIaa-like domains"/>
    <property type="match status" value="1"/>
</dbReference>
<protein>
    <submittedName>
        <fullName evidence="2">STAS/SEC14 domain-containing protein</fullName>
    </submittedName>
</protein>
<dbReference type="InterPro" id="IPR036513">
    <property type="entry name" value="STAS_dom_sf"/>
</dbReference>